<dbReference type="Proteomes" id="UP000522081">
    <property type="component" value="Unassembled WGS sequence"/>
</dbReference>
<sequence>MADTDASRLGGNRERAEGFQQRMLCERTVWLAYNEASGSNSEDAHAELDAAFGDATCTVARKIGFPDESVPTADELDEAGIDLLAVFAGDGTINSVVTSLYGWQGAILVLPGGTMNLLSRRLHGDAGPCDIVRRVADGKGTRKRPTVVRSRLGDGLTGVLAGPGTAWNDVREAMRATDLAGMIEHAAEAIGESTAGAMVECRDPIIGRRKGYPLIMMSPTGEGLDIEGYYAVSIGDFAKQGFALLRRNFREGPHERLGLLPGVTVASPDGNGMGLLIDGEPADSASEERFELARCGVDLVATVDDA</sequence>
<accession>A0A7Y9XYI9</accession>
<feature type="domain" description="DAGKc" evidence="1">
    <location>
        <begin position="73"/>
        <end position="155"/>
    </location>
</feature>
<dbReference type="Pfam" id="PF00781">
    <property type="entry name" value="DAGK_cat"/>
    <property type="match status" value="1"/>
</dbReference>
<evidence type="ECO:0000313" key="2">
    <source>
        <dbReference type="EMBL" id="NYH95618.1"/>
    </source>
</evidence>
<dbReference type="RefSeq" id="WP_229735536.1">
    <property type="nucleotide sequence ID" value="NZ_BMGF01000003.1"/>
</dbReference>
<organism evidence="2 3">
    <name type="scientific">Novosphingobium marinum</name>
    <dbReference type="NCBI Taxonomy" id="1514948"/>
    <lineage>
        <taxon>Bacteria</taxon>
        <taxon>Pseudomonadati</taxon>
        <taxon>Pseudomonadota</taxon>
        <taxon>Alphaproteobacteria</taxon>
        <taxon>Sphingomonadales</taxon>
        <taxon>Sphingomonadaceae</taxon>
        <taxon>Novosphingobium</taxon>
    </lineage>
</organism>
<gene>
    <name evidence="2" type="ORF">FHS75_001947</name>
</gene>
<name>A0A7Y9XYI9_9SPHN</name>
<dbReference type="InterPro" id="IPR001206">
    <property type="entry name" value="Diacylglycerol_kinase_cat_dom"/>
</dbReference>
<comment type="caution">
    <text evidence="2">The sequence shown here is derived from an EMBL/GenBank/DDBJ whole genome shotgun (WGS) entry which is preliminary data.</text>
</comment>
<dbReference type="GO" id="GO:0016301">
    <property type="term" value="F:kinase activity"/>
    <property type="evidence" value="ECO:0007669"/>
    <property type="project" value="InterPro"/>
</dbReference>
<dbReference type="InterPro" id="IPR016064">
    <property type="entry name" value="NAD/diacylglycerol_kinase_sf"/>
</dbReference>
<reference evidence="2 3" key="1">
    <citation type="submission" date="2020-07" db="EMBL/GenBank/DDBJ databases">
        <title>Genomic Encyclopedia of Type Strains, Phase IV (KMG-IV): sequencing the most valuable type-strain genomes for metagenomic binning, comparative biology and taxonomic classification.</title>
        <authorList>
            <person name="Goeker M."/>
        </authorList>
    </citation>
    <scope>NUCLEOTIDE SEQUENCE [LARGE SCALE GENOMIC DNA]</scope>
    <source>
        <strain evidence="2 3">DSM 29043</strain>
    </source>
</reference>
<dbReference type="PROSITE" id="PS50146">
    <property type="entry name" value="DAGK"/>
    <property type="match status" value="1"/>
</dbReference>
<keyword evidence="3" id="KW-1185">Reference proteome</keyword>
<dbReference type="Gene3D" id="3.40.50.10330">
    <property type="entry name" value="Probable inorganic polyphosphate/atp-NAD kinase, domain 1"/>
    <property type="match status" value="1"/>
</dbReference>
<evidence type="ECO:0000259" key="1">
    <source>
        <dbReference type="PROSITE" id="PS50146"/>
    </source>
</evidence>
<dbReference type="AlphaFoldDB" id="A0A7Y9XYI9"/>
<dbReference type="SUPFAM" id="SSF111331">
    <property type="entry name" value="NAD kinase/diacylglycerol kinase-like"/>
    <property type="match status" value="1"/>
</dbReference>
<dbReference type="InterPro" id="IPR017438">
    <property type="entry name" value="ATP-NAD_kinase_N"/>
</dbReference>
<dbReference type="EMBL" id="JACBZF010000003">
    <property type="protein sequence ID" value="NYH95618.1"/>
    <property type="molecule type" value="Genomic_DNA"/>
</dbReference>
<proteinExistence type="predicted"/>
<protein>
    <recommendedName>
        <fullName evidence="1">DAGKc domain-containing protein</fullName>
    </recommendedName>
</protein>
<evidence type="ECO:0000313" key="3">
    <source>
        <dbReference type="Proteomes" id="UP000522081"/>
    </source>
</evidence>